<dbReference type="Proteomes" id="UP001157355">
    <property type="component" value="Unassembled WGS sequence"/>
</dbReference>
<dbReference type="EMBL" id="BSPP01000007">
    <property type="protein sequence ID" value="GLS87200.1"/>
    <property type="molecule type" value="Genomic_DNA"/>
</dbReference>
<gene>
    <name evidence="2" type="ORF">GCM10010873_21740</name>
</gene>
<dbReference type="RefSeq" id="WP_284325374.1">
    <property type="nucleotide sequence ID" value="NZ_BSPP01000007.1"/>
</dbReference>
<keyword evidence="3" id="KW-1185">Reference proteome</keyword>
<evidence type="ECO:0000256" key="1">
    <source>
        <dbReference type="SAM" id="Phobius"/>
    </source>
</evidence>
<protein>
    <submittedName>
        <fullName evidence="2">Uncharacterized protein</fullName>
    </submittedName>
</protein>
<keyword evidence="1" id="KW-0472">Membrane</keyword>
<evidence type="ECO:0000313" key="3">
    <source>
        <dbReference type="Proteomes" id="UP001157355"/>
    </source>
</evidence>
<evidence type="ECO:0000313" key="2">
    <source>
        <dbReference type="EMBL" id="GLS87200.1"/>
    </source>
</evidence>
<comment type="caution">
    <text evidence="2">The sequence shown here is derived from an EMBL/GenBank/DDBJ whole genome shotgun (WGS) entry which is preliminary data.</text>
</comment>
<reference evidence="2 3" key="1">
    <citation type="journal article" date="2014" name="Int. J. Syst. Evol. Microbiol.">
        <title>Complete genome sequence of Corynebacterium casei LMG S-19264T (=DSM 44701T), isolated from a smear-ripened cheese.</title>
        <authorList>
            <consortium name="US DOE Joint Genome Institute (JGI-PGF)"/>
            <person name="Walter F."/>
            <person name="Albersmeier A."/>
            <person name="Kalinowski J."/>
            <person name="Ruckert C."/>
        </authorList>
    </citation>
    <scope>NUCLEOTIDE SEQUENCE [LARGE SCALE GENOMIC DNA]</scope>
    <source>
        <strain evidence="2 3">NBRC 111766</strain>
    </source>
</reference>
<accession>A0AA37X222</accession>
<organism evidence="2 3">
    <name type="scientific">Cypionkella aquatica</name>
    <dbReference type="NCBI Taxonomy" id="1756042"/>
    <lineage>
        <taxon>Bacteria</taxon>
        <taxon>Pseudomonadati</taxon>
        <taxon>Pseudomonadota</taxon>
        <taxon>Alphaproteobacteria</taxon>
        <taxon>Rhodobacterales</taxon>
        <taxon>Paracoccaceae</taxon>
        <taxon>Cypionkella</taxon>
    </lineage>
</organism>
<proteinExistence type="predicted"/>
<keyword evidence="1" id="KW-0812">Transmembrane</keyword>
<dbReference type="AlphaFoldDB" id="A0AA37X222"/>
<keyword evidence="1" id="KW-1133">Transmembrane helix</keyword>
<name>A0AA37X222_9RHOB</name>
<feature type="transmembrane region" description="Helical" evidence="1">
    <location>
        <begin position="6"/>
        <end position="27"/>
    </location>
</feature>
<sequence>MHSVIWIGTALTVAGIMGLLWCIKLVLGIKRQALPDDQARLAMQRVVVWNVGALAVSFLGLILVVVGVILA</sequence>
<feature type="transmembrane region" description="Helical" evidence="1">
    <location>
        <begin position="47"/>
        <end position="70"/>
    </location>
</feature>